<dbReference type="AlphaFoldDB" id="A0A8H8P2A6"/>
<feature type="compositionally biased region" description="Basic and acidic residues" evidence="8">
    <location>
        <begin position="26"/>
        <end position="35"/>
    </location>
</feature>
<evidence type="ECO:0000313" key="11">
    <source>
        <dbReference type="Proteomes" id="UP000650533"/>
    </source>
</evidence>
<dbReference type="GeneID" id="67032443"/>
<dbReference type="Gene3D" id="1.10.1280.10">
    <property type="entry name" value="Di-copper center containing domain from catechol oxidase"/>
    <property type="match status" value="1"/>
</dbReference>
<sequence>MPTTQKSLHGFSAECLNNPVVHPKLLDSTRLKDEPGPGGGSGCSLTTKPCIGREVSTKEVNQQILSPAKHKYSDVLRGELSKAGLSSKVGETRPPPMQKELSKQTDEDWQEVRSKKKKPTKHLVTSSVAANHHYSPSCGTDSKYLRSPAVDRSSLTKKQQLPARRRSVKKPPGPWRLDSSVASEGGSKLPPHILSDGRLIEHLRKLRHESLSILWQTLGFTEQRGAIKPKYLMKAFCEMGFAYHNQDGAQRALSPPADFEVRQLGATTIEIELTASEDRIIATLFYIFVSDTWLRFKASQTNNKLALIISAHGSKIEYVELRNKAQSIKRLYPNMVDALRKLWEEYQAMTARMSPQDYPVGATHENVGKIENRQSIGEAARKIAEEIAKDHPSESEAWLEAADKLGSREYRLFTPNDLHLASISYWDWTDPRETRRFPQIFREKNVKIHMPEEKIEDHSNPLYTYNLGSPPPSFFEDRPVANPIITPGETPRDQWPTAYFGSWTQTYRWPSNDPVNPTEKLETLDFLLNGGKLYPGAPATGWHDLQSKVASLFLYPPKNEMPEGSEVYAWDRFSNTRAMSQPTRDQWENPGSGKYWEIAKILNPLGSIESPHNLLHLLIGGLGHMMDNDYASFDPIFFLHHCNVDRILALWETAYPDYYMGNSGFIDMNGKQKPFLQRDGKWGWSNKPGSDNPVESAVDLKGDTPLTPFRKGDGKYWTSDDTRWRSKVPKNYTYKDIHLDQEVVDPLGPRSGVSLRLSLAEGHEQSEGLYNEAIPARQKAYQMLSSRNVPEKLTYPRTVAELAPQCEAIHDYRHYVVRIVLDPHALGTSYLVNINFGALNVQTGETIGGYIGSAAALVRSKDTKCGACQGRTEDETKSVYHVTIPHEIIAHAACHSGEMNTLDLLLKSLSAEITLPDGFKVASTSANNATNAGSIPKKLIPVITLFSAALQALPDGTEYDHNEPQDHAPLTPCDAYDWQKHTVLFPHQEWTAVQAYS</sequence>
<dbReference type="SUPFAM" id="SSF48056">
    <property type="entry name" value="Di-copper centre-containing domain"/>
    <property type="match status" value="1"/>
</dbReference>
<evidence type="ECO:0000256" key="3">
    <source>
        <dbReference type="ARBA" id="ARBA00022723"/>
    </source>
</evidence>
<dbReference type="Pfam" id="PF00264">
    <property type="entry name" value="Tyrosinase"/>
    <property type="match status" value="1"/>
</dbReference>
<protein>
    <recommendedName>
        <fullName evidence="2">tyrosinase</fullName>
        <ecNumber evidence="2">1.14.18.1</ecNumber>
    </recommendedName>
</protein>
<gene>
    <name evidence="10" type="ORF">RhiXN_10164</name>
</gene>
<evidence type="ECO:0000256" key="5">
    <source>
        <dbReference type="ARBA" id="ARBA00023101"/>
    </source>
</evidence>
<dbReference type="KEGG" id="rsx:RhiXN_10164"/>
<dbReference type="Proteomes" id="UP000650533">
    <property type="component" value="Chromosome 11"/>
</dbReference>
<reference evidence="10" key="1">
    <citation type="submission" date="2020-05" db="EMBL/GenBank/DDBJ databases">
        <title>Evolutionary and genomic comparisons of hybrid uninucleate and nonhybrid Rhizoctonia fungi.</title>
        <authorList>
            <person name="Li C."/>
            <person name="Chen X."/>
        </authorList>
    </citation>
    <scope>NUCLEOTIDE SEQUENCE</scope>
    <source>
        <strain evidence="10">AG-1 IA</strain>
    </source>
</reference>
<evidence type="ECO:0000313" key="10">
    <source>
        <dbReference type="EMBL" id="QRW23840.1"/>
    </source>
</evidence>
<evidence type="ECO:0000256" key="6">
    <source>
        <dbReference type="ARBA" id="ARBA00048233"/>
    </source>
</evidence>
<evidence type="ECO:0000256" key="1">
    <source>
        <dbReference type="ARBA" id="ARBA00009928"/>
    </source>
</evidence>
<organism evidence="10 11">
    <name type="scientific">Rhizoctonia solani</name>
    <dbReference type="NCBI Taxonomy" id="456999"/>
    <lineage>
        <taxon>Eukaryota</taxon>
        <taxon>Fungi</taxon>
        <taxon>Dikarya</taxon>
        <taxon>Basidiomycota</taxon>
        <taxon>Agaricomycotina</taxon>
        <taxon>Agaricomycetes</taxon>
        <taxon>Cantharellales</taxon>
        <taxon>Ceratobasidiaceae</taxon>
        <taxon>Rhizoctonia</taxon>
    </lineage>
</organism>
<evidence type="ECO:0000256" key="7">
    <source>
        <dbReference type="ARBA" id="ARBA00048881"/>
    </source>
</evidence>
<comment type="catalytic activity">
    <reaction evidence="7">
        <text>L-tyrosine + O2 = L-dopaquinone + H2O</text>
        <dbReference type="Rhea" id="RHEA:18117"/>
        <dbReference type="ChEBI" id="CHEBI:15377"/>
        <dbReference type="ChEBI" id="CHEBI:15379"/>
        <dbReference type="ChEBI" id="CHEBI:57924"/>
        <dbReference type="ChEBI" id="CHEBI:58315"/>
        <dbReference type="EC" id="1.14.18.1"/>
    </reaction>
</comment>
<keyword evidence="3" id="KW-0479">Metal-binding</keyword>
<feature type="compositionally biased region" description="Basic and acidic residues" evidence="8">
    <location>
        <begin position="100"/>
        <end position="113"/>
    </location>
</feature>
<dbReference type="InterPro" id="IPR002227">
    <property type="entry name" value="Tyrosinase_Cu-bd"/>
</dbReference>
<accession>A0A8H8P2A6</accession>
<dbReference type="GO" id="GO:0046872">
    <property type="term" value="F:metal ion binding"/>
    <property type="evidence" value="ECO:0007669"/>
    <property type="project" value="UniProtKB-KW"/>
</dbReference>
<feature type="region of interest" description="Disordered" evidence="8">
    <location>
        <begin position="83"/>
        <end position="188"/>
    </location>
</feature>
<comment type="catalytic activity">
    <reaction evidence="6">
        <text>2 L-dopa + O2 = 2 L-dopaquinone + 2 H2O</text>
        <dbReference type="Rhea" id="RHEA:34287"/>
        <dbReference type="ChEBI" id="CHEBI:15377"/>
        <dbReference type="ChEBI" id="CHEBI:15379"/>
        <dbReference type="ChEBI" id="CHEBI:57504"/>
        <dbReference type="ChEBI" id="CHEBI:57924"/>
        <dbReference type="EC" id="1.14.18.1"/>
    </reaction>
</comment>
<proteinExistence type="inferred from homology"/>
<keyword evidence="4" id="KW-0186">Copper</keyword>
<dbReference type="RefSeq" id="XP_043184077.1">
    <property type="nucleotide sequence ID" value="XM_043329980.1"/>
</dbReference>
<feature type="domain" description="Tyrosinase copper-binding" evidence="9">
    <location>
        <begin position="634"/>
        <end position="645"/>
    </location>
</feature>
<dbReference type="InterPro" id="IPR008922">
    <property type="entry name" value="Di-copper_centre_dom_sf"/>
</dbReference>
<name>A0A8H8P2A6_9AGAM</name>
<dbReference type="PANTHER" id="PTHR11474:SF76">
    <property type="entry name" value="SHKT DOMAIN-CONTAINING PROTEIN"/>
    <property type="match status" value="1"/>
</dbReference>
<evidence type="ECO:0000256" key="8">
    <source>
        <dbReference type="SAM" id="MobiDB-lite"/>
    </source>
</evidence>
<feature type="region of interest" description="Disordered" evidence="8">
    <location>
        <begin position="26"/>
        <end position="48"/>
    </location>
</feature>
<dbReference type="InterPro" id="IPR050316">
    <property type="entry name" value="Tyrosinase/Hemocyanin"/>
</dbReference>
<evidence type="ECO:0000259" key="9">
    <source>
        <dbReference type="PROSITE" id="PS00498"/>
    </source>
</evidence>
<dbReference type="PRINTS" id="PR00092">
    <property type="entry name" value="TYROSINASE"/>
</dbReference>
<dbReference type="PROSITE" id="PS00498">
    <property type="entry name" value="TYROSINASE_2"/>
    <property type="match status" value="1"/>
</dbReference>
<dbReference type="EMBL" id="CP059668">
    <property type="protein sequence ID" value="QRW23840.1"/>
    <property type="molecule type" value="Genomic_DNA"/>
</dbReference>
<dbReference type="GO" id="GO:0042438">
    <property type="term" value="P:melanin biosynthetic process"/>
    <property type="evidence" value="ECO:0007669"/>
    <property type="project" value="UniProtKB-KW"/>
</dbReference>
<evidence type="ECO:0000256" key="4">
    <source>
        <dbReference type="ARBA" id="ARBA00023008"/>
    </source>
</evidence>
<dbReference type="EC" id="1.14.18.1" evidence="2"/>
<dbReference type="PANTHER" id="PTHR11474">
    <property type="entry name" value="TYROSINASE FAMILY MEMBER"/>
    <property type="match status" value="1"/>
</dbReference>
<evidence type="ECO:0000256" key="2">
    <source>
        <dbReference type="ARBA" id="ARBA00011906"/>
    </source>
</evidence>
<comment type="similarity">
    <text evidence="1">Belongs to the tyrosinase family.</text>
</comment>
<keyword evidence="5" id="KW-0470">Melanin biosynthesis</keyword>
<dbReference type="GO" id="GO:0004503">
    <property type="term" value="F:tyrosinase activity"/>
    <property type="evidence" value="ECO:0007669"/>
    <property type="project" value="UniProtKB-EC"/>
</dbReference>